<dbReference type="PANTHER" id="PTHR43537:SF6">
    <property type="entry name" value="HTH-TYPE TRANSCRIPTIONAL REPRESSOR RSPR"/>
    <property type="match status" value="1"/>
</dbReference>
<dbReference type="GO" id="GO:0003700">
    <property type="term" value="F:DNA-binding transcription factor activity"/>
    <property type="evidence" value="ECO:0007669"/>
    <property type="project" value="InterPro"/>
</dbReference>
<dbReference type="SMART" id="SM00345">
    <property type="entry name" value="HTH_GNTR"/>
    <property type="match status" value="1"/>
</dbReference>
<dbReference type="GO" id="GO:0003677">
    <property type="term" value="F:DNA binding"/>
    <property type="evidence" value="ECO:0007669"/>
    <property type="project" value="UniProtKB-KW"/>
</dbReference>
<organism evidence="6 7">
    <name type="scientific">Litoreibacter arenae DSM 19593</name>
    <dbReference type="NCBI Taxonomy" id="1123360"/>
    <lineage>
        <taxon>Bacteria</taxon>
        <taxon>Pseudomonadati</taxon>
        <taxon>Pseudomonadota</taxon>
        <taxon>Alphaproteobacteria</taxon>
        <taxon>Rhodobacterales</taxon>
        <taxon>Roseobacteraceae</taxon>
        <taxon>Litoreibacter</taxon>
    </lineage>
</organism>
<keyword evidence="3" id="KW-0804">Transcription</keyword>
<dbReference type="Gene3D" id="1.10.10.10">
    <property type="entry name" value="Winged helix-like DNA-binding domain superfamily/Winged helix DNA-binding domain"/>
    <property type="match status" value="1"/>
</dbReference>
<evidence type="ECO:0000256" key="1">
    <source>
        <dbReference type="ARBA" id="ARBA00023015"/>
    </source>
</evidence>
<keyword evidence="2" id="KW-0238">DNA-binding</keyword>
<dbReference type="PROSITE" id="PS50949">
    <property type="entry name" value="HTH_GNTR"/>
    <property type="match status" value="1"/>
</dbReference>
<dbReference type="SUPFAM" id="SSF46785">
    <property type="entry name" value="Winged helix' DNA-binding domain"/>
    <property type="match status" value="1"/>
</dbReference>
<comment type="caution">
    <text evidence="6">The sequence shown here is derived from an EMBL/GenBank/DDBJ whole genome shotgun (WGS) entry which is preliminary data.</text>
</comment>
<dbReference type="eggNOG" id="COG1802">
    <property type="taxonomic scope" value="Bacteria"/>
</dbReference>
<dbReference type="Pfam" id="PF00392">
    <property type="entry name" value="GntR"/>
    <property type="match status" value="1"/>
</dbReference>
<feature type="region of interest" description="Disordered" evidence="4">
    <location>
        <begin position="228"/>
        <end position="248"/>
    </location>
</feature>
<dbReference type="HOGENOM" id="CLU_017584_5_2_5"/>
<dbReference type="InterPro" id="IPR011711">
    <property type="entry name" value="GntR_C"/>
</dbReference>
<dbReference type="AlphaFoldDB" id="S9QQ99"/>
<keyword evidence="7" id="KW-1185">Reference proteome</keyword>
<evidence type="ECO:0000256" key="4">
    <source>
        <dbReference type="SAM" id="MobiDB-lite"/>
    </source>
</evidence>
<proteinExistence type="predicted"/>
<dbReference type="PATRIC" id="fig|1123360.3.peg.377"/>
<dbReference type="RefSeq" id="WP_021101321.1">
    <property type="nucleotide sequence ID" value="NZ_KE557310.1"/>
</dbReference>
<dbReference type="SUPFAM" id="SSF48008">
    <property type="entry name" value="GntR ligand-binding domain-like"/>
    <property type="match status" value="1"/>
</dbReference>
<dbReference type="PANTHER" id="PTHR43537">
    <property type="entry name" value="TRANSCRIPTIONAL REGULATOR, GNTR FAMILY"/>
    <property type="match status" value="1"/>
</dbReference>
<dbReference type="InterPro" id="IPR008920">
    <property type="entry name" value="TF_FadR/GntR_C"/>
</dbReference>
<dbReference type="SMART" id="SM00895">
    <property type="entry name" value="FCD"/>
    <property type="match status" value="1"/>
</dbReference>
<dbReference type="Pfam" id="PF07729">
    <property type="entry name" value="FCD"/>
    <property type="match status" value="1"/>
</dbReference>
<evidence type="ECO:0000256" key="2">
    <source>
        <dbReference type="ARBA" id="ARBA00023125"/>
    </source>
</evidence>
<evidence type="ECO:0000313" key="7">
    <source>
        <dbReference type="Proteomes" id="UP000015351"/>
    </source>
</evidence>
<dbReference type="InterPro" id="IPR000524">
    <property type="entry name" value="Tscrpt_reg_HTH_GntR"/>
</dbReference>
<sequence>MMAVSDIEEWKLDHSKAVSPQLRNVLRTRIIRNDLRPMSRLSEPELAKEYGVSRQPVREAFITLVEEGLLEVRPQRGTYVKRIDYEAVLNARFVREAVEADIVCKLAAEGSAALVKDLRGQISHQRAVADDTPEHFMELDEHFHRTLARAAGVGRSWDFLAQIKSQMDRVRFLTFEEFHISKLIDQHEQVADAIEQKSASRVEDAMRTHLREILSSLPRVQKLYPDHFEDSRGAIPGKSAQNSRRRIS</sequence>
<gene>
    <name evidence="6" type="ORF">thalar_00380</name>
</gene>
<evidence type="ECO:0000259" key="5">
    <source>
        <dbReference type="PROSITE" id="PS50949"/>
    </source>
</evidence>
<dbReference type="EMBL" id="AONI01000005">
    <property type="protein sequence ID" value="EPX81822.1"/>
    <property type="molecule type" value="Genomic_DNA"/>
</dbReference>
<dbReference type="InterPro" id="IPR036388">
    <property type="entry name" value="WH-like_DNA-bd_sf"/>
</dbReference>
<dbReference type="Gene3D" id="1.20.120.530">
    <property type="entry name" value="GntR ligand-binding domain-like"/>
    <property type="match status" value="1"/>
</dbReference>
<reference evidence="7" key="1">
    <citation type="journal article" date="2013" name="Stand. Genomic Sci.">
        <title>Genome sequence of the Litoreibacter arenae type strain (DSM 19593(T)), a member of the Roseobacter clade isolated from sea sand.</title>
        <authorList>
            <person name="Riedel T."/>
            <person name="Fiebig A."/>
            <person name="Petersen J."/>
            <person name="Gronow S."/>
            <person name="Kyrpides N.C."/>
            <person name="Goker M."/>
            <person name="Klenk H.P."/>
        </authorList>
    </citation>
    <scope>NUCLEOTIDE SEQUENCE [LARGE SCALE GENOMIC DNA]</scope>
    <source>
        <strain evidence="7">DSM 19593</strain>
    </source>
</reference>
<accession>S9QQ99</accession>
<name>S9QQ99_9RHOB</name>
<keyword evidence="1" id="KW-0805">Transcription regulation</keyword>
<dbReference type="InterPro" id="IPR036390">
    <property type="entry name" value="WH_DNA-bd_sf"/>
</dbReference>
<dbReference type="STRING" id="1123360.thalar_00380"/>
<evidence type="ECO:0000256" key="3">
    <source>
        <dbReference type="ARBA" id="ARBA00023163"/>
    </source>
</evidence>
<protein>
    <submittedName>
        <fullName evidence="6">Transcriptional regulator, GntR family</fullName>
    </submittedName>
</protein>
<dbReference type="Proteomes" id="UP000015351">
    <property type="component" value="Unassembled WGS sequence"/>
</dbReference>
<dbReference type="PRINTS" id="PR00035">
    <property type="entry name" value="HTHGNTR"/>
</dbReference>
<dbReference type="CDD" id="cd07377">
    <property type="entry name" value="WHTH_GntR"/>
    <property type="match status" value="1"/>
</dbReference>
<feature type="domain" description="HTH gntR-type" evidence="5">
    <location>
        <begin position="16"/>
        <end position="83"/>
    </location>
</feature>
<evidence type="ECO:0000313" key="6">
    <source>
        <dbReference type="EMBL" id="EPX81822.1"/>
    </source>
</evidence>